<dbReference type="RefSeq" id="WP_207666564.1">
    <property type="nucleotide sequence ID" value="NZ_CP023671.1"/>
</dbReference>
<proteinExistence type="predicted"/>
<gene>
    <name evidence="1" type="ORF">NH397_13985</name>
</gene>
<organism evidence="1 2">
    <name type="scientific">Clostridium septicum</name>
    <dbReference type="NCBI Taxonomy" id="1504"/>
    <lineage>
        <taxon>Bacteria</taxon>
        <taxon>Bacillati</taxon>
        <taxon>Bacillota</taxon>
        <taxon>Clostridia</taxon>
        <taxon>Eubacteriales</taxon>
        <taxon>Clostridiaceae</taxon>
        <taxon>Clostridium</taxon>
    </lineage>
</organism>
<dbReference type="EMBL" id="CP099799">
    <property type="protein sequence ID" value="USS00575.1"/>
    <property type="molecule type" value="Genomic_DNA"/>
</dbReference>
<protein>
    <submittedName>
        <fullName evidence="1">Uncharacterized protein</fullName>
    </submittedName>
</protein>
<sequence length="50" mass="5740">MLISLNEDFQRMRFQKIQAILNLKEIVINAGVGYLKVEDSIMISLKATRS</sequence>
<evidence type="ECO:0000313" key="2">
    <source>
        <dbReference type="Proteomes" id="UP001055437"/>
    </source>
</evidence>
<reference evidence="1" key="1">
    <citation type="submission" date="2022-06" db="EMBL/GenBank/DDBJ databases">
        <authorList>
            <person name="Holder M.E."/>
            <person name="Ajami N.J."/>
            <person name="Petrosino J.F."/>
        </authorList>
    </citation>
    <scope>NUCLEOTIDE SEQUENCE</scope>
    <source>
        <strain evidence="1">RMA 8861</strain>
    </source>
</reference>
<evidence type="ECO:0000313" key="1">
    <source>
        <dbReference type="EMBL" id="USS00575.1"/>
    </source>
</evidence>
<dbReference type="Proteomes" id="UP001055437">
    <property type="component" value="Chromosome"/>
</dbReference>
<name>A0ABY5AYJ9_CLOSE</name>
<keyword evidence="2" id="KW-1185">Reference proteome</keyword>
<accession>A0ABY5AYJ9</accession>
<dbReference type="GeneID" id="303562226"/>